<dbReference type="GO" id="GO:0006508">
    <property type="term" value="P:proteolysis"/>
    <property type="evidence" value="ECO:0007669"/>
    <property type="project" value="UniProtKB-KW"/>
</dbReference>
<reference evidence="14 15" key="1">
    <citation type="submission" date="2024-03" db="EMBL/GenBank/DDBJ databases">
        <title>The Acrasis kona genome and developmental transcriptomes reveal deep origins of eukaryotic multicellular pathways.</title>
        <authorList>
            <person name="Sheikh S."/>
            <person name="Fu C.-J."/>
            <person name="Brown M.W."/>
            <person name="Baldauf S.L."/>
        </authorList>
    </citation>
    <scope>NUCLEOTIDE SEQUENCE [LARGE SCALE GENOMIC DNA]</scope>
    <source>
        <strain evidence="14 15">ATCC MYA-3509</strain>
    </source>
</reference>
<keyword evidence="15" id="KW-1185">Reference proteome</keyword>
<evidence type="ECO:0000256" key="2">
    <source>
        <dbReference type="ARBA" id="ARBA00004123"/>
    </source>
</evidence>
<evidence type="ECO:0000256" key="11">
    <source>
        <dbReference type="PIRSR" id="PIRSR633865-1"/>
    </source>
</evidence>
<feature type="domain" description="Josephin" evidence="13">
    <location>
        <begin position="8"/>
        <end position="192"/>
    </location>
</feature>
<feature type="active site" evidence="12">
    <location>
        <position position="131"/>
    </location>
</feature>
<evidence type="ECO:0000256" key="10">
    <source>
        <dbReference type="ARBA" id="ARBA00023242"/>
    </source>
</evidence>
<evidence type="ECO:0000256" key="4">
    <source>
        <dbReference type="ARBA" id="ARBA00022670"/>
    </source>
</evidence>
<dbReference type="PROSITE" id="PS50957">
    <property type="entry name" value="JOSEPHIN"/>
    <property type="match status" value="1"/>
</dbReference>
<evidence type="ECO:0000256" key="9">
    <source>
        <dbReference type="ARBA" id="ARBA00023163"/>
    </source>
</evidence>
<name>A0AAW2ZMI9_9EUKA</name>
<keyword evidence="9" id="KW-0804">Transcription</keyword>
<keyword evidence="4" id="KW-0645">Protease</keyword>
<dbReference type="InterPro" id="IPR006155">
    <property type="entry name" value="Josephin"/>
</dbReference>
<dbReference type="AlphaFoldDB" id="A0AAW2ZMI9"/>
<evidence type="ECO:0000256" key="8">
    <source>
        <dbReference type="ARBA" id="ARBA00023015"/>
    </source>
</evidence>
<keyword evidence="7" id="KW-0788">Thiol protease</keyword>
<keyword evidence="8" id="KW-0805">Transcription regulation</keyword>
<dbReference type="GO" id="GO:0016579">
    <property type="term" value="P:protein deubiquitination"/>
    <property type="evidence" value="ECO:0007669"/>
    <property type="project" value="InterPro"/>
</dbReference>
<dbReference type="InterPro" id="IPR033865">
    <property type="entry name" value="Ataxin-3"/>
</dbReference>
<keyword evidence="5" id="KW-0833">Ubl conjugation pathway</keyword>
<evidence type="ECO:0000313" key="14">
    <source>
        <dbReference type="EMBL" id="KAL0490685.1"/>
    </source>
</evidence>
<dbReference type="EC" id="3.4.19.12" evidence="3"/>
<proteinExistence type="predicted"/>
<dbReference type="PANTHER" id="PTHR14159:SF0">
    <property type="entry name" value="ATAXIN-3-RELATED"/>
    <property type="match status" value="1"/>
</dbReference>
<organism evidence="14 15">
    <name type="scientific">Acrasis kona</name>
    <dbReference type="NCBI Taxonomy" id="1008807"/>
    <lineage>
        <taxon>Eukaryota</taxon>
        <taxon>Discoba</taxon>
        <taxon>Heterolobosea</taxon>
        <taxon>Tetramitia</taxon>
        <taxon>Eutetramitia</taxon>
        <taxon>Acrasidae</taxon>
        <taxon>Acrasis</taxon>
    </lineage>
</organism>
<dbReference type="Proteomes" id="UP001431209">
    <property type="component" value="Unassembled WGS sequence"/>
</dbReference>
<evidence type="ECO:0000256" key="3">
    <source>
        <dbReference type="ARBA" id="ARBA00012759"/>
    </source>
</evidence>
<dbReference type="PRINTS" id="PR01233">
    <property type="entry name" value="JOSEPHIN"/>
</dbReference>
<comment type="subcellular location">
    <subcellularLocation>
        <location evidence="2">Nucleus</location>
    </subcellularLocation>
</comment>
<keyword evidence="6 12" id="KW-0378">Hydrolase</keyword>
<dbReference type="SMART" id="SM01246">
    <property type="entry name" value="Josephin"/>
    <property type="match status" value="1"/>
</dbReference>
<dbReference type="PANTHER" id="PTHR14159">
    <property type="entry name" value="ATAXIN-3-RELATED"/>
    <property type="match status" value="1"/>
</dbReference>
<dbReference type="GO" id="GO:0005634">
    <property type="term" value="C:nucleus"/>
    <property type="evidence" value="ECO:0007669"/>
    <property type="project" value="UniProtKB-SubCell"/>
</dbReference>
<dbReference type="Gene3D" id="3.90.70.40">
    <property type="match status" value="1"/>
</dbReference>
<evidence type="ECO:0000259" key="13">
    <source>
        <dbReference type="PROSITE" id="PS50957"/>
    </source>
</evidence>
<feature type="active site" description="Proton acceptor" evidence="11">
    <location>
        <position position="131"/>
    </location>
</feature>
<accession>A0AAW2ZMI9</accession>
<sequence>MSPNDEFLSLIYHEKQESALCAIHCLNNLLQQKALSEEDFTEIARSLDEKEEKLMSEMGVDTQEYRDYQKDKAEKGSENISDDGFFSVQVLSNALDVYNLSITDINHPSMAKVKSEPYNNAKAFVCNHQQHWFTLRKFGSHWFDLNSLAQQPIYISNTYLSLFLEQCRREGYTVFVVDGVLPSCDADQTADVLFHPAKNIIQTAPVQDDSDDDLQRAIMQSLCDNEQVDDDDDLEAQIQEAIRMSKS</sequence>
<protein>
    <recommendedName>
        <fullName evidence="3">ubiquitinyl hydrolase 1</fullName>
        <ecNumber evidence="3">3.4.19.12</ecNumber>
    </recommendedName>
</protein>
<feature type="active site" evidence="12">
    <location>
        <position position="21"/>
    </location>
</feature>
<keyword evidence="10" id="KW-0539">Nucleus</keyword>
<comment type="caution">
    <text evidence="14">The sequence shown here is derived from an EMBL/GenBank/DDBJ whole genome shotgun (WGS) entry which is preliminary data.</text>
</comment>
<gene>
    <name evidence="14" type="ORF">AKO1_009670</name>
</gene>
<dbReference type="Gene3D" id="1.10.287.10">
    <property type="entry name" value="S15/NS1, RNA-binding"/>
    <property type="match status" value="1"/>
</dbReference>
<evidence type="ECO:0000256" key="6">
    <source>
        <dbReference type="ARBA" id="ARBA00022801"/>
    </source>
</evidence>
<evidence type="ECO:0000313" key="15">
    <source>
        <dbReference type="Proteomes" id="UP001431209"/>
    </source>
</evidence>
<dbReference type="EMBL" id="JAOPGA020001709">
    <property type="protein sequence ID" value="KAL0490685.1"/>
    <property type="molecule type" value="Genomic_DNA"/>
</dbReference>
<dbReference type="GO" id="GO:0004843">
    <property type="term" value="F:cysteine-type deubiquitinase activity"/>
    <property type="evidence" value="ECO:0007669"/>
    <property type="project" value="UniProtKB-EC"/>
</dbReference>
<evidence type="ECO:0000256" key="12">
    <source>
        <dbReference type="PROSITE-ProRule" id="PRU00331"/>
    </source>
</evidence>
<dbReference type="Pfam" id="PF02099">
    <property type="entry name" value="Josephin"/>
    <property type="match status" value="1"/>
</dbReference>
<evidence type="ECO:0000256" key="7">
    <source>
        <dbReference type="ARBA" id="ARBA00022807"/>
    </source>
</evidence>
<feature type="active site" description="Nucleophile" evidence="11">
    <location>
        <position position="21"/>
    </location>
</feature>
<comment type="catalytic activity">
    <reaction evidence="1">
        <text>Thiol-dependent hydrolysis of ester, thioester, amide, peptide and isopeptide bonds formed by the C-terminal Gly of ubiquitin (a 76-residue protein attached to proteins as an intracellular targeting signal).</text>
        <dbReference type="EC" id="3.4.19.12"/>
    </reaction>
</comment>
<feature type="active site" evidence="11 12">
    <location>
        <position position="146"/>
    </location>
</feature>
<evidence type="ECO:0000256" key="1">
    <source>
        <dbReference type="ARBA" id="ARBA00000707"/>
    </source>
</evidence>
<evidence type="ECO:0000256" key="5">
    <source>
        <dbReference type="ARBA" id="ARBA00022786"/>
    </source>
</evidence>